<comment type="caution">
    <text evidence="2">The sequence shown here is derived from an EMBL/GenBank/DDBJ whole genome shotgun (WGS) entry which is preliminary data.</text>
</comment>
<dbReference type="EMBL" id="JAHHUM010002597">
    <property type="protein sequence ID" value="KAK5602989.1"/>
    <property type="molecule type" value="Genomic_DNA"/>
</dbReference>
<gene>
    <name evidence="2" type="ORF">CRENBAI_017304</name>
</gene>
<keyword evidence="3" id="KW-1185">Reference proteome</keyword>
<sequence length="85" mass="9776">MESEMELSLTVIDIEGNPGAREVRAAVPKGSSQRSSKEILVGDPEMSSPNKLQELKRQRTEVQKEDWGMRIILEERHERYIGEHE</sequence>
<feature type="region of interest" description="Disordered" evidence="1">
    <location>
        <begin position="23"/>
        <end position="59"/>
    </location>
</feature>
<name>A0AAV9R2G8_9TELE</name>
<dbReference type="Proteomes" id="UP001311232">
    <property type="component" value="Unassembled WGS sequence"/>
</dbReference>
<protein>
    <submittedName>
        <fullName evidence="2">Uncharacterized protein</fullName>
    </submittedName>
</protein>
<organism evidence="2 3">
    <name type="scientific">Crenichthys baileyi</name>
    <name type="common">White River springfish</name>
    <dbReference type="NCBI Taxonomy" id="28760"/>
    <lineage>
        <taxon>Eukaryota</taxon>
        <taxon>Metazoa</taxon>
        <taxon>Chordata</taxon>
        <taxon>Craniata</taxon>
        <taxon>Vertebrata</taxon>
        <taxon>Euteleostomi</taxon>
        <taxon>Actinopterygii</taxon>
        <taxon>Neopterygii</taxon>
        <taxon>Teleostei</taxon>
        <taxon>Neoteleostei</taxon>
        <taxon>Acanthomorphata</taxon>
        <taxon>Ovalentaria</taxon>
        <taxon>Atherinomorphae</taxon>
        <taxon>Cyprinodontiformes</taxon>
        <taxon>Goodeidae</taxon>
        <taxon>Crenichthys</taxon>
    </lineage>
</organism>
<reference evidence="2 3" key="1">
    <citation type="submission" date="2021-06" db="EMBL/GenBank/DDBJ databases">
        <authorList>
            <person name="Palmer J.M."/>
        </authorList>
    </citation>
    <scope>NUCLEOTIDE SEQUENCE [LARGE SCALE GENOMIC DNA]</scope>
    <source>
        <strain evidence="2 3">MEX-2019</strain>
        <tissue evidence="2">Muscle</tissue>
    </source>
</reference>
<evidence type="ECO:0000256" key="1">
    <source>
        <dbReference type="SAM" id="MobiDB-lite"/>
    </source>
</evidence>
<evidence type="ECO:0000313" key="3">
    <source>
        <dbReference type="Proteomes" id="UP001311232"/>
    </source>
</evidence>
<evidence type="ECO:0000313" key="2">
    <source>
        <dbReference type="EMBL" id="KAK5602989.1"/>
    </source>
</evidence>
<dbReference type="AlphaFoldDB" id="A0AAV9R2G8"/>
<proteinExistence type="predicted"/>
<accession>A0AAV9R2G8</accession>